<organism evidence="7 8">
    <name type="scientific">Schizosaccharomyces osmophilus</name>
    <dbReference type="NCBI Taxonomy" id="2545709"/>
    <lineage>
        <taxon>Eukaryota</taxon>
        <taxon>Fungi</taxon>
        <taxon>Dikarya</taxon>
        <taxon>Ascomycota</taxon>
        <taxon>Taphrinomycotina</taxon>
        <taxon>Schizosaccharomycetes</taxon>
        <taxon>Schizosaccharomycetales</taxon>
        <taxon>Schizosaccharomycetaceae</taxon>
        <taxon>Schizosaccharomyces</taxon>
    </lineage>
</organism>
<evidence type="ECO:0000256" key="3">
    <source>
        <dbReference type="ARBA" id="ARBA00022664"/>
    </source>
</evidence>
<dbReference type="Proteomes" id="UP001212411">
    <property type="component" value="Chromosome 1"/>
</dbReference>
<keyword evidence="8" id="KW-1185">Reference proteome</keyword>
<protein>
    <submittedName>
        <fullName evidence="7">Prp19 complex subunit Cwf7</fullName>
    </submittedName>
</protein>
<evidence type="ECO:0000256" key="4">
    <source>
        <dbReference type="ARBA" id="ARBA00022728"/>
    </source>
</evidence>
<evidence type="ECO:0000256" key="1">
    <source>
        <dbReference type="ARBA" id="ARBA00004123"/>
    </source>
</evidence>
<proteinExistence type="inferred from homology"/>
<dbReference type="Pfam" id="PF05700">
    <property type="entry name" value="BCAS2"/>
    <property type="match status" value="1"/>
</dbReference>
<dbReference type="RefSeq" id="XP_056035327.1">
    <property type="nucleotide sequence ID" value="XM_056179661.1"/>
</dbReference>
<evidence type="ECO:0000256" key="5">
    <source>
        <dbReference type="ARBA" id="ARBA00023187"/>
    </source>
</evidence>
<dbReference type="GO" id="GO:0071013">
    <property type="term" value="C:catalytic step 2 spliceosome"/>
    <property type="evidence" value="ECO:0007669"/>
    <property type="project" value="TreeGrafter"/>
</dbReference>
<evidence type="ECO:0000256" key="6">
    <source>
        <dbReference type="ARBA" id="ARBA00023242"/>
    </source>
</evidence>
<dbReference type="InterPro" id="IPR008409">
    <property type="entry name" value="SPF27"/>
</dbReference>
<comment type="subcellular location">
    <subcellularLocation>
        <location evidence="1">Nucleus</location>
    </subcellularLocation>
</comment>
<name>A0AAE9W759_9SCHI</name>
<sequence length="189" mass="21748">MELHPYLDALPYYEKWYQEEDRAVATQLVEAEVVRSGGRKPPKPSLDDFTTPFKISERMQNAVEAAGRGEKLQSIDINRYINLQAPGNPGSLIQSAVALEYLRSREDNLELLRKHGESAWKNHINALKETLQYMEREIQTTRKKSQVCNRKRKHYQLEIGERLADQETQFGNLLLNSIQCCVATALTSR</sequence>
<gene>
    <name evidence="7" type="primary">cwf7</name>
    <name evidence="7" type="ORF">SOMG_00868</name>
</gene>
<dbReference type="GO" id="GO:0006397">
    <property type="term" value="P:mRNA processing"/>
    <property type="evidence" value="ECO:0007669"/>
    <property type="project" value="UniProtKB-KW"/>
</dbReference>
<reference evidence="7 8" key="1">
    <citation type="journal article" date="2023" name="G3 (Bethesda)">
        <title>A high-quality reference genome for the fission yeast Schizosaccharomyces osmophilus.</title>
        <authorList>
            <person name="Jia G.S."/>
            <person name="Zhang W.C."/>
            <person name="Liang Y."/>
            <person name="Liu X.H."/>
            <person name="Rhind N."/>
            <person name="Pidoux A."/>
            <person name="Brysch-Herzberg M."/>
            <person name="Du L.L."/>
        </authorList>
    </citation>
    <scope>NUCLEOTIDE SEQUENCE [LARGE SCALE GENOMIC DNA]</scope>
    <source>
        <strain evidence="7 8">CBS 15793</strain>
    </source>
</reference>
<dbReference type="GeneID" id="80874350"/>
<dbReference type="GO" id="GO:0071011">
    <property type="term" value="C:precatalytic spliceosome"/>
    <property type="evidence" value="ECO:0007669"/>
    <property type="project" value="TreeGrafter"/>
</dbReference>
<comment type="similarity">
    <text evidence="2">Belongs to the SPF27 family.</text>
</comment>
<evidence type="ECO:0000256" key="2">
    <source>
        <dbReference type="ARBA" id="ARBA00010788"/>
    </source>
</evidence>
<dbReference type="EMBL" id="CP115611">
    <property type="protein sequence ID" value="WBW71084.1"/>
    <property type="molecule type" value="Genomic_DNA"/>
</dbReference>
<dbReference type="PANTHER" id="PTHR13296:SF0">
    <property type="entry name" value="PRE-MRNA-SPLICING FACTOR SPF27"/>
    <property type="match status" value="1"/>
</dbReference>
<dbReference type="GO" id="GO:0008380">
    <property type="term" value="P:RNA splicing"/>
    <property type="evidence" value="ECO:0007669"/>
    <property type="project" value="UniProtKB-KW"/>
</dbReference>
<evidence type="ECO:0000313" key="8">
    <source>
        <dbReference type="Proteomes" id="UP001212411"/>
    </source>
</evidence>
<dbReference type="AlphaFoldDB" id="A0AAE9W759"/>
<keyword evidence="3" id="KW-0507">mRNA processing</keyword>
<dbReference type="PANTHER" id="PTHR13296">
    <property type="entry name" value="BCAS2 PROTEIN"/>
    <property type="match status" value="1"/>
</dbReference>
<keyword evidence="5" id="KW-0508">mRNA splicing</keyword>
<dbReference type="GO" id="GO:0000974">
    <property type="term" value="C:Prp19 complex"/>
    <property type="evidence" value="ECO:0007669"/>
    <property type="project" value="TreeGrafter"/>
</dbReference>
<dbReference type="KEGG" id="som:SOMG_00868"/>
<accession>A0AAE9W759</accession>
<keyword evidence="4" id="KW-0747">Spliceosome</keyword>
<evidence type="ECO:0000313" key="7">
    <source>
        <dbReference type="EMBL" id="WBW71084.1"/>
    </source>
</evidence>
<keyword evidence="6" id="KW-0539">Nucleus</keyword>